<evidence type="ECO:0000256" key="2">
    <source>
        <dbReference type="ARBA" id="ARBA00022679"/>
    </source>
</evidence>
<dbReference type="SUPFAM" id="SSF53756">
    <property type="entry name" value="UDP-Glycosyltransferase/glycogen phosphorylase"/>
    <property type="match status" value="1"/>
</dbReference>
<evidence type="ECO:0000313" key="6">
    <source>
        <dbReference type="Proteomes" id="UP000559885"/>
    </source>
</evidence>
<keyword evidence="3" id="KW-0472">Membrane</keyword>
<dbReference type="PANTHER" id="PTHR12526:SF629">
    <property type="entry name" value="TEICHURONIC ACID BIOSYNTHESIS GLYCOSYLTRANSFERASE TUAH-RELATED"/>
    <property type="match status" value="1"/>
</dbReference>
<dbReference type="RefSeq" id="WP_185373155.1">
    <property type="nucleotide sequence ID" value="NZ_JAARRM010000002.1"/>
</dbReference>
<keyword evidence="2 5" id="KW-0808">Transferase</keyword>
<evidence type="ECO:0000256" key="1">
    <source>
        <dbReference type="ARBA" id="ARBA00022676"/>
    </source>
</evidence>
<dbReference type="Pfam" id="PF00534">
    <property type="entry name" value="Glycos_transf_1"/>
    <property type="match status" value="1"/>
</dbReference>
<protein>
    <submittedName>
        <fullName evidence="5">Glycosyltransferase family 4 protein</fullName>
    </submittedName>
</protein>
<accession>A0A841ZQ58</accession>
<keyword evidence="3" id="KW-0812">Transmembrane</keyword>
<name>A0A841ZQ58_9LIST</name>
<dbReference type="Proteomes" id="UP000559885">
    <property type="component" value="Unassembled WGS sequence"/>
</dbReference>
<keyword evidence="3" id="KW-1133">Transmembrane helix</keyword>
<dbReference type="PANTHER" id="PTHR12526">
    <property type="entry name" value="GLYCOSYLTRANSFERASE"/>
    <property type="match status" value="1"/>
</dbReference>
<evidence type="ECO:0000259" key="4">
    <source>
        <dbReference type="Pfam" id="PF00534"/>
    </source>
</evidence>
<keyword evidence="1" id="KW-0328">Glycosyltransferase</keyword>
<evidence type="ECO:0000256" key="3">
    <source>
        <dbReference type="SAM" id="Phobius"/>
    </source>
</evidence>
<feature type="transmembrane region" description="Helical" evidence="3">
    <location>
        <begin position="72"/>
        <end position="99"/>
    </location>
</feature>
<organism evidence="5 6">
    <name type="scientific">Listeria aquatica</name>
    <dbReference type="NCBI Taxonomy" id="1494960"/>
    <lineage>
        <taxon>Bacteria</taxon>
        <taxon>Bacillati</taxon>
        <taxon>Bacillota</taxon>
        <taxon>Bacilli</taxon>
        <taxon>Bacillales</taxon>
        <taxon>Listeriaceae</taxon>
        <taxon>Listeria</taxon>
    </lineage>
</organism>
<sequence length="414" mass="48405">MMKKKVTMFVWNEFTNDARVLRECTALHNAGYQVVLIALRGNQNKLEKPLDYFYVRRIRFDWPAPRNFWTKLLILFGWGIVALFWPIIGIILVMAWFLIYQTKCGSLLKKLIQILEMTYWGAITQTDIYHANDLNTLFQAVICAKWLKRKPLIFDSHEVNLRRTGYNAAYYGIAEKWLLRFVDECIHENHTRAKFIRRVYGFYPSVIYNYPFLSDESTVPYDLHEKLNIDKSEPILLYQGGLQSGRGLEKLIDAVPLIKRGVVVFLGDGRLKNELKEQTKKLELQKRIKFLPKVPVTELPRYTKSAYLGIQLLNNTCFNHFSAASNKLFEYMMAGVPVVACSFPEIRKVVMKEKIGIVVQSDNVTSIAEGINEMLDHPELRDEMSQNALRVRNHYSWEKEQERFLQIYQGLVKE</sequence>
<proteinExistence type="predicted"/>
<evidence type="ECO:0000313" key="5">
    <source>
        <dbReference type="EMBL" id="MBC1521315.1"/>
    </source>
</evidence>
<feature type="domain" description="Glycosyl transferase family 1" evidence="4">
    <location>
        <begin position="223"/>
        <end position="388"/>
    </location>
</feature>
<reference evidence="5 6" key="1">
    <citation type="submission" date="2020-03" db="EMBL/GenBank/DDBJ databases">
        <title>Soil Listeria distribution.</title>
        <authorList>
            <person name="Liao J."/>
            <person name="Wiedmann M."/>
        </authorList>
    </citation>
    <scope>NUCLEOTIDE SEQUENCE [LARGE SCALE GENOMIC DNA]</scope>
    <source>
        <strain evidence="5 6">FSL L7-1507</strain>
    </source>
</reference>
<gene>
    <name evidence="5" type="ORF">HB912_06620</name>
</gene>
<dbReference type="AlphaFoldDB" id="A0A841ZQ58"/>
<dbReference type="GO" id="GO:0016757">
    <property type="term" value="F:glycosyltransferase activity"/>
    <property type="evidence" value="ECO:0007669"/>
    <property type="project" value="UniProtKB-KW"/>
</dbReference>
<comment type="caution">
    <text evidence="5">The sequence shown here is derived from an EMBL/GenBank/DDBJ whole genome shotgun (WGS) entry which is preliminary data.</text>
</comment>
<dbReference type="Gene3D" id="3.40.50.2000">
    <property type="entry name" value="Glycogen Phosphorylase B"/>
    <property type="match status" value="2"/>
</dbReference>
<dbReference type="InterPro" id="IPR001296">
    <property type="entry name" value="Glyco_trans_1"/>
</dbReference>
<dbReference type="EMBL" id="JAARRM010000002">
    <property type="protein sequence ID" value="MBC1521315.1"/>
    <property type="molecule type" value="Genomic_DNA"/>
</dbReference>